<dbReference type="CDD" id="cd00371">
    <property type="entry name" value="HMA"/>
    <property type="match status" value="1"/>
</dbReference>
<evidence type="ECO:0000313" key="2">
    <source>
        <dbReference type="EMBL" id="KXA39008.1"/>
    </source>
</evidence>
<gene>
    <name evidence="2" type="ORF">HMPREF3225_00955</name>
</gene>
<feature type="domain" description="HMA" evidence="1">
    <location>
        <begin position="2"/>
        <end position="67"/>
    </location>
</feature>
<dbReference type="Proteomes" id="UP000070063">
    <property type="component" value="Unassembled WGS sequence"/>
</dbReference>
<dbReference type="AlphaFoldDB" id="A0ABD4EGR5"/>
<dbReference type="Pfam" id="PF00403">
    <property type="entry name" value="HMA"/>
    <property type="match status" value="1"/>
</dbReference>
<evidence type="ECO:0000313" key="3">
    <source>
        <dbReference type="Proteomes" id="UP000070063"/>
    </source>
</evidence>
<name>A0ABD4EGR5_STALU</name>
<proteinExistence type="predicted"/>
<dbReference type="InterPro" id="IPR006121">
    <property type="entry name" value="HMA_dom"/>
</dbReference>
<dbReference type="PROSITE" id="PS50846">
    <property type="entry name" value="HMA_2"/>
    <property type="match status" value="1"/>
</dbReference>
<protein>
    <recommendedName>
        <fullName evidence="1">HMA domain-containing protein</fullName>
    </recommendedName>
</protein>
<dbReference type="RefSeq" id="WP_002461207.1">
    <property type="nucleotide sequence ID" value="NZ_CP020763.1"/>
</dbReference>
<accession>A0ABD4EGR5</accession>
<sequence>MEKRLIYITNVTSEDDLKNLRTRLLEMIGVNEVVINFDERAVNVTFETPTNLNALEKEIYDAGYHAIDDL</sequence>
<dbReference type="SUPFAM" id="SSF55008">
    <property type="entry name" value="HMA, heavy metal-associated domain"/>
    <property type="match status" value="1"/>
</dbReference>
<dbReference type="Gene3D" id="3.30.70.100">
    <property type="match status" value="1"/>
</dbReference>
<dbReference type="EMBL" id="LRQI01000033">
    <property type="protein sequence ID" value="KXA39008.1"/>
    <property type="molecule type" value="Genomic_DNA"/>
</dbReference>
<comment type="caution">
    <text evidence="2">The sequence shown here is derived from an EMBL/GenBank/DDBJ whole genome shotgun (WGS) entry which is preliminary data.</text>
</comment>
<organism evidence="2 3">
    <name type="scientific">Staphylococcus lugdunensis</name>
    <dbReference type="NCBI Taxonomy" id="28035"/>
    <lineage>
        <taxon>Bacteria</taxon>
        <taxon>Bacillati</taxon>
        <taxon>Bacillota</taxon>
        <taxon>Bacilli</taxon>
        <taxon>Bacillales</taxon>
        <taxon>Staphylococcaceae</taxon>
        <taxon>Staphylococcus</taxon>
    </lineage>
</organism>
<dbReference type="NCBIfam" id="NF047536">
    <property type="entry name" value="Cu_chaper_CsoZ"/>
    <property type="match status" value="1"/>
</dbReference>
<dbReference type="InterPro" id="IPR036163">
    <property type="entry name" value="HMA_dom_sf"/>
</dbReference>
<evidence type="ECO:0000259" key="1">
    <source>
        <dbReference type="PROSITE" id="PS50846"/>
    </source>
</evidence>
<reference evidence="2 3" key="1">
    <citation type="submission" date="2016-01" db="EMBL/GenBank/DDBJ databases">
        <authorList>
            <person name="Mitreva M."/>
            <person name="Pepin K.H."/>
            <person name="Mihindukulasuriya K.A."/>
            <person name="Fulton R."/>
            <person name="Fronick C."/>
            <person name="O'Laughlin M."/>
            <person name="Miner T."/>
            <person name="Herter B."/>
            <person name="Rosa B.A."/>
            <person name="Cordes M."/>
            <person name="Tomlinson C."/>
            <person name="Wollam A."/>
            <person name="Palsikar V.B."/>
            <person name="Mardis E.R."/>
            <person name="Wilson R.K."/>
        </authorList>
    </citation>
    <scope>NUCLEOTIDE SEQUENCE [LARGE SCALE GENOMIC DNA]</scope>
    <source>
        <strain evidence="2 3">MJR7738</strain>
    </source>
</reference>